<keyword evidence="10" id="KW-1185">Reference proteome</keyword>
<feature type="DNA-binding region" description="OmpR/PhoB-type" evidence="5">
    <location>
        <begin position="161"/>
        <end position="261"/>
    </location>
</feature>
<protein>
    <submittedName>
        <fullName evidence="9">DNA-binding response OmpR family regulator</fullName>
    </submittedName>
</protein>
<evidence type="ECO:0000256" key="3">
    <source>
        <dbReference type="ARBA" id="ARBA00023163"/>
    </source>
</evidence>
<dbReference type="PANTHER" id="PTHR48111">
    <property type="entry name" value="REGULATOR OF RPOS"/>
    <property type="match status" value="1"/>
</dbReference>
<dbReference type="SMART" id="SM00862">
    <property type="entry name" value="Trans_reg_C"/>
    <property type="match status" value="1"/>
</dbReference>
<proteinExistence type="predicted"/>
<keyword evidence="3" id="KW-0804">Transcription</keyword>
<dbReference type="CDD" id="cd00383">
    <property type="entry name" value="trans_reg_C"/>
    <property type="match status" value="1"/>
</dbReference>
<evidence type="ECO:0000313" key="10">
    <source>
        <dbReference type="Proteomes" id="UP000544872"/>
    </source>
</evidence>
<dbReference type="InterPro" id="IPR001867">
    <property type="entry name" value="OmpR/PhoB-type_DNA-bd"/>
</dbReference>
<dbReference type="AlphaFoldDB" id="A0A7W9ZLA2"/>
<dbReference type="Gene3D" id="3.40.50.2300">
    <property type="match status" value="1"/>
</dbReference>
<reference evidence="9 10" key="1">
    <citation type="submission" date="2020-08" db="EMBL/GenBank/DDBJ databases">
        <title>Genomic Encyclopedia of Type Strains, Phase IV (KMG-IV): sequencing the most valuable type-strain genomes for metagenomic binning, comparative biology and taxonomic classification.</title>
        <authorList>
            <person name="Goeker M."/>
        </authorList>
    </citation>
    <scope>NUCLEOTIDE SEQUENCE [LARGE SCALE GENOMIC DNA]</scope>
    <source>
        <strain evidence="9 10">DSM 11590</strain>
    </source>
</reference>
<gene>
    <name evidence="9" type="ORF">FHS48_003769</name>
</gene>
<evidence type="ECO:0000259" key="7">
    <source>
        <dbReference type="PROSITE" id="PS50110"/>
    </source>
</evidence>
<keyword evidence="1" id="KW-0805">Transcription regulation</keyword>
<dbReference type="PANTHER" id="PTHR48111:SF67">
    <property type="entry name" value="TRANSCRIPTIONAL REGULATORY PROTEIN TCTD"/>
    <property type="match status" value="1"/>
</dbReference>
<dbReference type="Gene3D" id="1.10.10.10">
    <property type="entry name" value="Winged helix-like DNA-binding domain superfamily/Winged helix DNA-binding domain"/>
    <property type="match status" value="1"/>
</dbReference>
<evidence type="ECO:0000256" key="5">
    <source>
        <dbReference type="PROSITE-ProRule" id="PRU01091"/>
    </source>
</evidence>
<evidence type="ECO:0000256" key="6">
    <source>
        <dbReference type="SAM" id="MobiDB-lite"/>
    </source>
</evidence>
<sequence length="264" mass="28394">MDMRPAFPGAPAPLTPPVRVVLIEDDTDLRDSLADLIGLAGFEVLTGKSALEFYQILASQPFEIAILDVGLPDQDGFSIVEHLKANHHRHGIIMLTARDGTEDRIQGFRRGADLYFTKPADGRELVAAITSLALRLRATDPHPAAAETAPPAAPSAGEATGPEPGTADWRLDPQQWALRAPSGLSVSLTAQEMRLLGCFLTAPDGIATRSALLGSIGKNPVETEDRSLDAAIRRLRRKVEQAIGQDLPLKTVPTKGYQFTAPLR</sequence>
<feature type="region of interest" description="Disordered" evidence="6">
    <location>
        <begin position="142"/>
        <end position="169"/>
    </location>
</feature>
<dbReference type="Proteomes" id="UP000544872">
    <property type="component" value="Unassembled WGS sequence"/>
</dbReference>
<dbReference type="PROSITE" id="PS51755">
    <property type="entry name" value="OMPR_PHOB"/>
    <property type="match status" value="1"/>
</dbReference>
<dbReference type="CDD" id="cd17574">
    <property type="entry name" value="REC_OmpR"/>
    <property type="match status" value="1"/>
</dbReference>
<organism evidence="9 10">
    <name type="scientific">Novispirillum itersonii</name>
    <name type="common">Aquaspirillum itersonii</name>
    <dbReference type="NCBI Taxonomy" id="189"/>
    <lineage>
        <taxon>Bacteria</taxon>
        <taxon>Pseudomonadati</taxon>
        <taxon>Pseudomonadota</taxon>
        <taxon>Alphaproteobacteria</taxon>
        <taxon>Rhodospirillales</taxon>
        <taxon>Novispirillaceae</taxon>
        <taxon>Novispirillum</taxon>
    </lineage>
</organism>
<comment type="caution">
    <text evidence="9">The sequence shown here is derived from an EMBL/GenBank/DDBJ whole genome shotgun (WGS) entry which is preliminary data.</text>
</comment>
<feature type="modified residue" description="4-aspartylphosphate" evidence="4">
    <location>
        <position position="68"/>
    </location>
</feature>
<evidence type="ECO:0000256" key="4">
    <source>
        <dbReference type="PROSITE-ProRule" id="PRU00169"/>
    </source>
</evidence>
<keyword evidence="4" id="KW-0597">Phosphoprotein</keyword>
<dbReference type="RefSeq" id="WP_184266099.1">
    <property type="nucleotide sequence ID" value="NZ_JACIIX010000021.1"/>
</dbReference>
<dbReference type="PROSITE" id="PS50110">
    <property type="entry name" value="RESPONSE_REGULATORY"/>
    <property type="match status" value="1"/>
</dbReference>
<dbReference type="Pfam" id="PF00486">
    <property type="entry name" value="Trans_reg_C"/>
    <property type="match status" value="1"/>
</dbReference>
<dbReference type="SMART" id="SM00448">
    <property type="entry name" value="REC"/>
    <property type="match status" value="1"/>
</dbReference>
<accession>A0A7W9ZLA2</accession>
<keyword evidence="2 5" id="KW-0238">DNA-binding</keyword>
<evidence type="ECO:0000313" key="9">
    <source>
        <dbReference type="EMBL" id="MBB6212319.1"/>
    </source>
</evidence>
<evidence type="ECO:0000256" key="1">
    <source>
        <dbReference type="ARBA" id="ARBA00023015"/>
    </source>
</evidence>
<name>A0A7W9ZLA2_NOVIT</name>
<dbReference type="GO" id="GO:0000976">
    <property type="term" value="F:transcription cis-regulatory region binding"/>
    <property type="evidence" value="ECO:0007669"/>
    <property type="project" value="TreeGrafter"/>
</dbReference>
<dbReference type="GO" id="GO:0000156">
    <property type="term" value="F:phosphorelay response regulator activity"/>
    <property type="evidence" value="ECO:0007669"/>
    <property type="project" value="TreeGrafter"/>
</dbReference>
<dbReference type="InterPro" id="IPR011006">
    <property type="entry name" value="CheY-like_superfamily"/>
</dbReference>
<dbReference type="EMBL" id="JACIIX010000021">
    <property type="protein sequence ID" value="MBB6212319.1"/>
    <property type="molecule type" value="Genomic_DNA"/>
</dbReference>
<evidence type="ECO:0000256" key="2">
    <source>
        <dbReference type="ARBA" id="ARBA00023125"/>
    </source>
</evidence>
<dbReference type="InterPro" id="IPR039420">
    <property type="entry name" value="WalR-like"/>
</dbReference>
<feature type="domain" description="Response regulatory" evidence="7">
    <location>
        <begin position="19"/>
        <end position="133"/>
    </location>
</feature>
<dbReference type="SUPFAM" id="SSF52172">
    <property type="entry name" value="CheY-like"/>
    <property type="match status" value="1"/>
</dbReference>
<dbReference type="InterPro" id="IPR016032">
    <property type="entry name" value="Sig_transdc_resp-reg_C-effctor"/>
</dbReference>
<dbReference type="GO" id="GO:0006355">
    <property type="term" value="P:regulation of DNA-templated transcription"/>
    <property type="evidence" value="ECO:0007669"/>
    <property type="project" value="InterPro"/>
</dbReference>
<dbReference type="Pfam" id="PF00072">
    <property type="entry name" value="Response_reg"/>
    <property type="match status" value="1"/>
</dbReference>
<dbReference type="SUPFAM" id="SSF46894">
    <property type="entry name" value="C-terminal effector domain of the bipartite response regulators"/>
    <property type="match status" value="1"/>
</dbReference>
<feature type="compositionally biased region" description="Low complexity" evidence="6">
    <location>
        <begin position="142"/>
        <end position="165"/>
    </location>
</feature>
<dbReference type="GO" id="GO:0032993">
    <property type="term" value="C:protein-DNA complex"/>
    <property type="evidence" value="ECO:0007669"/>
    <property type="project" value="TreeGrafter"/>
</dbReference>
<evidence type="ECO:0000259" key="8">
    <source>
        <dbReference type="PROSITE" id="PS51755"/>
    </source>
</evidence>
<dbReference type="GO" id="GO:0005829">
    <property type="term" value="C:cytosol"/>
    <property type="evidence" value="ECO:0007669"/>
    <property type="project" value="TreeGrafter"/>
</dbReference>
<feature type="domain" description="OmpR/PhoB-type" evidence="8">
    <location>
        <begin position="161"/>
        <end position="261"/>
    </location>
</feature>
<dbReference type="InterPro" id="IPR001789">
    <property type="entry name" value="Sig_transdc_resp-reg_receiver"/>
</dbReference>
<dbReference type="InterPro" id="IPR036388">
    <property type="entry name" value="WH-like_DNA-bd_sf"/>
</dbReference>